<dbReference type="OrthoDB" id="10249775at2759"/>
<evidence type="ECO:0008006" key="3">
    <source>
        <dbReference type="Google" id="ProtNLM"/>
    </source>
</evidence>
<dbReference type="Proteomes" id="UP000887568">
    <property type="component" value="Unplaced"/>
</dbReference>
<sequence>MAVNLDGEEQSVVVAYIAQEIRKSRLYFQLKRAAQAQAAKPSVEISTLQEQVSQGLNETGWERKLHNAVYKHLLNYPKRPHPSTPSDQAKESLAYIRRAQTTWEKRILKSLNSMCTELSVPLARKRPLAEQKELRGRWNELGAEEPDLSAFRPVYAPKDFLDMLITLKNPNCATGNQFVGGSQSWGLVQLPFRVRTLDELREHYKEFSAGTPQTGVDDHADTSAELFDAERMRLGRRILQANHSALAQQYAKTGCPGGLRADMWASMLGVTTDDIALRPTPYGVA</sequence>
<protein>
    <recommendedName>
        <fullName evidence="3">TBC1 domain family member 19</fullName>
    </recommendedName>
</protein>
<reference evidence="1" key="1">
    <citation type="submission" date="2022-11" db="UniProtKB">
        <authorList>
            <consortium name="EnsemblMetazoa"/>
        </authorList>
    </citation>
    <scope>IDENTIFICATION</scope>
</reference>
<name>A0A913ZV20_PATMI</name>
<dbReference type="RefSeq" id="XP_038055397.1">
    <property type="nucleotide sequence ID" value="XM_038199469.1"/>
</dbReference>
<dbReference type="AlphaFoldDB" id="A0A913ZV20"/>
<dbReference type="InterPro" id="IPR042507">
    <property type="entry name" value="TBC1D19"/>
</dbReference>
<evidence type="ECO:0000313" key="1">
    <source>
        <dbReference type="EnsemblMetazoa" id="XP_038055397.1"/>
    </source>
</evidence>
<accession>A0A913ZV20</accession>
<dbReference type="GeneID" id="119727549"/>
<dbReference type="OMA" id="QESGWER"/>
<proteinExistence type="predicted"/>
<organism evidence="1 2">
    <name type="scientific">Patiria miniata</name>
    <name type="common">Bat star</name>
    <name type="synonym">Asterina miniata</name>
    <dbReference type="NCBI Taxonomy" id="46514"/>
    <lineage>
        <taxon>Eukaryota</taxon>
        <taxon>Metazoa</taxon>
        <taxon>Echinodermata</taxon>
        <taxon>Eleutherozoa</taxon>
        <taxon>Asterozoa</taxon>
        <taxon>Asteroidea</taxon>
        <taxon>Valvatacea</taxon>
        <taxon>Valvatida</taxon>
        <taxon>Asterinidae</taxon>
        <taxon>Patiria</taxon>
    </lineage>
</organism>
<dbReference type="EnsemblMetazoa" id="XM_038199469.1">
    <property type="protein sequence ID" value="XP_038055397.1"/>
    <property type="gene ID" value="LOC119727549"/>
</dbReference>
<keyword evidence="2" id="KW-1185">Reference proteome</keyword>
<dbReference type="PANTHER" id="PTHR16110:SF1">
    <property type="entry name" value="TBC1 DOMAIN FAMILY MEMBER 19"/>
    <property type="match status" value="1"/>
</dbReference>
<dbReference type="PANTHER" id="PTHR16110">
    <property type="entry name" value="TBC1 DOMAIN FAMILY MEMBER 19"/>
    <property type="match status" value="1"/>
</dbReference>
<evidence type="ECO:0000313" key="2">
    <source>
        <dbReference type="Proteomes" id="UP000887568"/>
    </source>
</evidence>